<dbReference type="InterPro" id="IPR029044">
    <property type="entry name" value="Nucleotide-diphossugar_trans"/>
</dbReference>
<protein>
    <submittedName>
        <fullName evidence="7">Glycosyltransferase</fullName>
    </submittedName>
</protein>
<dbReference type="GO" id="GO:0005886">
    <property type="term" value="C:plasma membrane"/>
    <property type="evidence" value="ECO:0007669"/>
    <property type="project" value="UniProtKB-SubCell"/>
</dbReference>
<evidence type="ECO:0000259" key="6">
    <source>
        <dbReference type="Pfam" id="PF00535"/>
    </source>
</evidence>
<dbReference type="Proteomes" id="UP000253204">
    <property type="component" value="Unassembled WGS sequence"/>
</dbReference>
<dbReference type="NCBIfam" id="TIGR04283">
    <property type="entry name" value="glyco_like_mftF"/>
    <property type="match status" value="1"/>
</dbReference>
<dbReference type="SUPFAM" id="SSF53448">
    <property type="entry name" value="Nucleotide-diphospho-sugar transferases"/>
    <property type="match status" value="1"/>
</dbReference>
<dbReference type="GO" id="GO:0016757">
    <property type="term" value="F:glycosyltransferase activity"/>
    <property type="evidence" value="ECO:0007669"/>
    <property type="project" value="UniProtKB-KW"/>
</dbReference>
<dbReference type="EMBL" id="QPIJ01000008">
    <property type="protein sequence ID" value="RCV92894.1"/>
    <property type="molecule type" value="Genomic_DNA"/>
</dbReference>
<reference evidence="7 8" key="1">
    <citation type="submission" date="2018-07" db="EMBL/GenBank/DDBJ databases">
        <title>Halomonas rutogse sp. nov., isolated from Lake TangqianCo on Tibetan Plateau.</title>
        <authorList>
            <person name="Lu H."/>
            <person name="Xing P."/>
            <person name="Wu Q."/>
        </authorList>
    </citation>
    <scope>NUCLEOTIDE SEQUENCE [LARGE SCALE GENOMIC DNA]</scope>
    <source>
        <strain evidence="7 8">TQ8S</strain>
    </source>
</reference>
<dbReference type="PANTHER" id="PTHR43646:SF2">
    <property type="entry name" value="GLYCOSYLTRANSFERASE 2-LIKE DOMAIN-CONTAINING PROTEIN"/>
    <property type="match status" value="1"/>
</dbReference>
<dbReference type="Pfam" id="PF00535">
    <property type="entry name" value="Glycos_transf_2"/>
    <property type="match status" value="1"/>
</dbReference>
<evidence type="ECO:0000256" key="5">
    <source>
        <dbReference type="ARBA" id="ARBA00023136"/>
    </source>
</evidence>
<gene>
    <name evidence="7" type="ORF">DU506_05490</name>
</gene>
<dbReference type="InterPro" id="IPR026461">
    <property type="entry name" value="Trfase_2_rSAM/seldom_assoc"/>
</dbReference>
<evidence type="ECO:0000256" key="4">
    <source>
        <dbReference type="ARBA" id="ARBA00022679"/>
    </source>
</evidence>
<dbReference type="InterPro" id="IPR001173">
    <property type="entry name" value="Glyco_trans_2-like"/>
</dbReference>
<name>A0A368U7H5_9GAMM</name>
<keyword evidence="8" id="KW-1185">Reference proteome</keyword>
<evidence type="ECO:0000256" key="2">
    <source>
        <dbReference type="ARBA" id="ARBA00022475"/>
    </source>
</evidence>
<keyword evidence="4 7" id="KW-0808">Transferase</keyword>
<evidence type="ECO:0000313" key="8">
    <source>
        <dbReference type="Proteomes" id="UP000253204"/>
    </source>
</evidence>
<dbReference type="CDD" id="cd02522">
    <property type="entry name" value="GT_2_like_a"/>
    <property type="match status" value="1"/>
</dbReference>
<feature type="domain" description="Glycosyltransferase 2-like" evidence="6">
    <location>
        <begin position="2"/>
        <end position="113"/>
    </location>
</feature>
<organism evidence="7 8">
    <name type="scientific">Vreelandella rituensis</name>
    <dbReference type="NCBI Taxonomy" id="2282306"/>
    <lineage>
        <taxon>Bacteria</taxon>
        <taxon>Pseudomonadati</taxon>
        <taxon>Pseudomonadota</taxon>
        <taxon>Gammaproteobacteria</taxon>
        <taxon>Oceanospirillales</taxon>
        <taxon>Halomonadaceae</taxon>
        <taxon>Vreelandella</taxon>
    </lineage>
</organism>
<keyword evidence="2" id="KW-1003">Cell membrane</keyword>
<dbReference type="AlphaFoldDB" id="A0A368U7H5"/>
<keyword evidence="5" id="KW-0472">Membrane</keyword>
<evidence type="ECO:0000256" key="3">
    <source>
        <dbReference type="ARBA" id="ARBA00022676"/>
    </source>
</evidence>
<evidence type="ECO:0000256" key="1">
    <source>
        <dbReference type="ARBA" id="ARBA00004236"/>
    </source>
</evidence>
<accession>A0A368U7H5</accession>
<dbReference type="Gene3D" id="3.90.550.10">
    <property type="entry name" value="Spore Coat Polysaccharide Biosynthesis Protein SpsA, Chain A"/>
    <property type="match status" value="1"/>
</dbReference>
<comment type="subcellular location">
    <subcellularLocation>
        <location evidence="1">Cell membrane</location>
    </subcellularLocation>
</comment>
<dbReference type="OrthoDB" id="5291101at2"/>
<proteinExistence type="predicted"/>
<comment type="caution">
    <text evidence="7">The sequence shown here is derived from an EMBL/GenBank/DDBJ whole genome shotgun (WGS) entry which is preliminary data.</text>
</comment>
<dbReference type="PANTHER" id="PTHR43646">
    <property type="entry name" value="GLYCOSYLTRANSFERASE"/>
    <property type="match status" value="1"/>
</dbReference>
<keyword evidence="3" id="KW-0328">Glycosyltransferase</keyword>
<sequence>MIPVLNEASTLAATLEALVPLRHSGVEVIVVDGGSQDATLTLARPLADQVLEGPVGRARQMNLGAYAASGEWLLFLHADTHLPEDALPAISRALGGNRVWGRFDIHLSGASSMLPMISAMMNRRSRLTGIATGDQAMFMTLNAFERVGGFPDQPLMEDIEISRKLKRLSRPACLGQKVTSAGRRWDNHGAWKTILLMWGLRYRYWRGETAERLAEEYRHVR</sequence>
<evidence type="ECO:0000313" key="7">
    <source>
        <dbReference type="EMBL" id="RCV92894.1"/>
    </source>
</evidence>